<dbReference type="Proteomes" id="UP000276128">
    <property type="component" value="Unassembled WGS sequence"/>
</dbReference>
<feature type="domain" description="Calcineurin-like phosphoesterase" evidence="1">
    <location>
        <begin position="40"/>
        <end position="259"/>
    </location>
</feature>
<sequence>MQTKDQIKPHFSVLEDVRFITNKRPWFGKHPETLTGDYAFAVVGDRCGMATAGVFEKAIEVLKDLKPSFVLAVGDLIEGYWTNPASAHEEWDELDAMVQATGLPFFPTVGNHDYGNAVMADVWSERKGMDYYAFRAGDALYITINTEHTPDELPEAFVNVIKTVTEQIKRDPAGAKQHLKAFGEALTPEQLQGMSQIKMTIGEEQFAFIEDVLKEHQDVSWTFISMHKPGWKTGSEEFTRLERLLSNRPHTIFAGHLHELEYTREGNRELIQLGRTGGLPHGEEEVGANANLLLWVTMRGGVPTYRVIHLDGVQDITAYPPHRTKHVKE</sequence>
<dbReference type="EMBL" id="RXHU01000082">
    <property type="protein sequence ID" value="RTE05448.1"/>
    <property type="molecule type" value="Genomic_DNA"/>
</dbReference>
<dbReference type="InterPro" id="IPR029052">
    <property type="entry name" value="Metallo-depent_PP-like"/>
</dbReference>
<gene>
    <name evidence="2" type="ORF">EJQ19_24770</name>
</gene>
<reference evidence="2 3" key="1">
    <citation type="submission" date="2018-12" db="EMBL/GenBank/DDBJ databases">
        <title>Bacillus ochoae sp. nov., Paenibacillus whitsoniae sp. nov., Paenibacillus spiritus sp. nov. Isolated from the Mars Exploration Rover during spacecraft assembly.</title>
        <authorList>
            <person name="Seuylemezian A."/>
            <person name="Vaishampayan P."/>
        </authorList>
    </citation>
    <scope>NUCLEOTIDE SEQUENCE [LARGE SCALE GENOMIC DNA]</scope>
    <source>
        <strain evidence="2 3">MER 54</strain>
    </source>
</reference>
<dbReference type="Gene3D" id="3.60.21.10">
    <property type="match status" value="1"/>
</dbReference>
<dbReference type="Pfam" id="PF00149">
    <property type="entry name" value="Metallophos"/>
    <property type="match status" value="1"/>
</dbReference>
<protein>
    <recommendedName>
        <fullName evidence="1">Calcineurin-like phosphoesterase domain-containing protein</fullName>
    </recommendedName>
</protein>
<dbReference type="InterPro" id="IPR004843">
    <property type="entry name" value="Calcineurin-like_PHP"/>
</dbReference>
<dbReference type="InterPro" id="IPR051918">
    <property type="entry name" value="STPP_CPPED1"/>
</dbReference>
<dbReference type="PANTHER" id="PTHR43143">
    <property type="entry name" value="METALLOPHOSPHOESTERASE, CALCINEURIN SUPERFAMILY"/>
    <property type="match status" value="1"/>
</dbReference>
<proteinExistence type="predicted"/>
<dbReference type="SUPFAM" id="SSF56300">
    <property type="entry name" value="Metallo-dependent phosphatases"/>
    <property type="match status" value="1"/>
</dbReference>
<dbReference type="OrthoDB" id="9816081at2"/>
<dbReference type="PANTHER" id="PTHR43143:SF1">
    <property type="entry name" value="SERINE_THREONINE-PROTEIN PHOSPHATASE CPPED1"/>
    <property type="match status" value="1"/>
</dbReference>
<keyword evidence="3" id="KW-1185">Reference proteome</keyword>
<evidence type="ECO:0000313" key="3">
    <source>
        <dbReference type="Proteomes" id="UP000276128"/>
    </source>
</evidence>
<evidence type="ECO:0000259" key="1">
    <source>
        <dbReference type="Pfam" id="PF00149"/>
    </source>
</evidence>
<dbReference type="RefSeq" id="WP_126143920.1">
    <property type="nucleotide sequence ID" value="NZ_RXHU01000082.1"/>
</dbReference>
<comment type="caution">
    <text evidence="2">The sequence shown here is derived from an EMBL/GenBank/DDBJ whole genome shotgun (WGS) entry which is preliminary data.</text>
</comment>
<dbReference type="GO" id="GO:0016787">
    <property type="term" value="F:hydrolase activity"/>
    <property type="evidence" value="ECO:0007669"/>
    <property type="project" value="InterPro"/>
</dbReference>
<name>A0A3S0BRU6_9BACL</name>
<evidence type="ECO:0000313" key="2">
    <source>
        <dbReference type="EMBL" id="RTE05448.1"/>
    </source>
</evidence>
<organism evidence="2 3">
    <name type="scientific">Paenibacillus whitsoniae</name>
    <dbReference type="NCBI Taxonomy" id="2496558"/>
    <lineage>
        <taxon>Bacteria</taxon>
        <taxon>Bacillati</taxon>
        <taxon>Bacillota</taxon>
        <taxon>Bacilli</taxon>
        <taxon>Bacillales</taxon>
        <taxon>Paenibacillaceae</taxon>
        <taxon>Paenibacillus</taxon>
    </lineage>
</organism>
<dbReference type="AlphaFoldDB" id="A0A3S0BRU6"/>
<accession>A0A3S0BRU6</accession>